<keyword evidence="1" id="KW-1133">Transmembrane helix</keyword>
<dbReference type="RefSeq" id="WP_377061498.1">
    <property type="nucleotide sequence ID" value="NZ_JBHSJJ010000002.1"/>
</dbReference>
<comment type="caution">
    <text evidence="2">The sequence shown here is derived from an EMBL/GenBank/DDBJ whole genome shotgun (WGS) entry which is preliminary data.</text>
</comment>
<dbReference type="SUPFAM" id="SSF50998">
    <property type="entry name" value="Quinoprotein alcohol dehydrogenase-like"/>
    <property type="match status" value="1"/>
</dbReference>
<dbReference type="EMBL" id="JBHSJJ010000002">
    <property type="protein sequence ID" value="MFC4870705.1"/>
    <property type="molecule type" value="Genomic_DNA"/>
</dbReference>
<keyword evidence="1" id="KW-0472">Membrane</keyword>
<protein>
    <recommendedName>
        <fullName evidence="4">6-bladed beta-propeller protein</fullName>
    </recommendedName>
</protein>
<keyword evidence="3" id="KW-1185">Reference proteome</keyword>
<evidence type="ECO:0000313" key="3">
    <source>
        <dbReference type="Proteomes" id="UP001595818"/>
    </source>
</evidence>
<keyword evidence="1" id="KW-0812">Transmembrane</keyword>
<reference evidence="3" key="1">
    <citation type="journal article" date="2019" name="Int. J. Syst. Evol. Microbiol.">
        <title>The Global Catalogue of Microorganisms (GCM) 10K type strain sequencing project: providing services to taxonomists for standard genome sequencing and annotation.</title>
        <authorList>
            <consortium name="The Broad Institute Genomics Platform"/>
            <consortium name="The Broad Institute Genome Sequencing Center for Infectious Disease"/>
            <person name="Wu L."/>
            <person name="Ma J."/>
        </authorList>
    </citation>
    <scope>NUCLEOTIDE SEQUENCE [LARGE SCALE GENOMIC DNA]</scope>
    <source>
        <strain evidence="3">CGMCC 4.7466</strain>
    </source>
</reference>
<accession>A0ABV9SWB7</accession>
<evidence type="ECO:0008006" key="4">
    <source>
        <dbReference type="Google" id="ProtNLM"/>
    </source>
</evidence>
<evidence type="ECO:0000313" key="2">
    <source>
        <dbReference type="EMBL" id="MFC4870705.1"/>
    </source>
</evidence>
<feature type="transmembrane region" description="Helical" evidence="1">
    <location>
        <begin position="7"/>
        <end position="24"/>
    </location>
</feature>
<name>A0ABV9SWB7_9BACT</name>
<dbReference type="InterPro" id="IPR011047">
    <property type="entry name" value="Quinoprotein_ADH-like_sf"/>
</dbReference>
<gene>
    <name evidence="2" type="ORF">ACFPFU_03335</name>
</gene>
<dbReference type="Proteomes" id="UP001595818">
    <property type="component" value="Unassembled WGS sequence"/>
</dbReference>
<organism evidence="2 3">
    <name type="scientific">Negadavirga shengliensis</name>
    <dbReference type="NCBI Taxonomy" id="1389218"/>
    <lineage>
        <taxon>Bacteria</taxon>
        <taxon>Pseudomonadati</taxon>
        <taxon>Bacteroidota</taxon>
        <taxon>Cytophagia</taxon>
        <taxon>Cytophagales</taxon>
        <taxon>Cyclobacteriaceae</taxon>
        <taxon>Negadavirga</taxon>
    </lineage>
</organism>
<sequence length="395" mass="44936">MSKYSKVILFISPYGIFLLLIIILESCGGEPERSESPPASLLKMEILDSLMVDHIGSLAWCDINGENNLFLGMDTQTKDVLIIDRNGKTLRTFNKTGEYPEAVGSTPFASPKFRNGDEWILAGQRGVFTYDIHDGKPVSQTRPEFTPLSNVLNVDADFIQTASEEKALAYYPGREGEFSFYTRAEGLKMEWIDLKKNTFEGVIPYPEASKFNSEEVYIIIFAQPVFATSGQQLFLAFKNDPVLYEYHWDNLETPVATYPLDLMDFQQRPGVDPNSVNLGAINIDYRDFFFGSLDKLFNYENGSLVLQYRNGLNQEKYSELSRTYPDSKDFLWNAGLNNKTRFALIDSLGQIHEIGAPPIVGSLEFIDNKGFLWSSPTETFERDYEVIYRTRLISE</sequence>
<evidence type="ECO:0000256" key="1">
    <source>
        <dbReference type="SAM" id="Phobius"/>
    </source>
</evidence>
<proteinExistence type="predicted"/>